<evidence type="ECO:0000313" key="1">
    <source>
        <dbReference type="EMBL" id="VFK16212.1"/>
    </source>
</evidence>
<dbReference type="EMBL" id="CAADFK010000091">
    <property type="protein sequence ID" value="VFK16212.1"/>
    <property type="molecule type" value="Genomic_DNA"/>
</dbReference>
<organism evidence="1">
    <name type="scientific">Candidatus Kentrum sp. LPFa</name>
    <dbReference type="NCBI Taxonomy" id="2126335"/>
    <lineage>
        <taxon>Bacteria</taxon>
        <taxon>Pseudomonadati</taxon>
        <taxon>Pseudomonadota</taxon>
        <taxon>Gammaproteobacteria</taxon>
        <taxon>Candidatus Kentrum</taxon>
    </lineage>
</organism>
<name>A0A450WGV1_9GAMM</name>
<gene>
    <name evidence="1" type="ORF">BECKLPF1236B_GA0070989_109113</name>
</gene>
<proteinExistence type="predicted"/>
<reference evidence="1" key="1">
    <citation type="submission" date="2019-02" db="EMBL/GenBank/DDBJ databases">
        <authorList>
            <person name="Gruber-Vodicka R. H."/>
            <person name="Seah K. B. B."/>
        </authorList>
    </citation>
    <scope>NUCLEOTIDE SEQUENCE</scope>
    <source>
        <strain evidence="1">BECK_S313</strain>
    </source>
</reference>
<protein>
    <submittedName>
        <fullName evidence="1">Uncharacterized protein</fullName>
    </submittedName>
</protein>
<dbReference type="AlphaFoldDB" id="A0A450WGV1"/>
<accession>A0A450WGV1</accession>
<sequence length="189" mass="21563">MPAWANTAISRFMSAWLSIDPDFRAILMVFGPCRPQPYHHRTAYLHTPPSIRRAAHPFSAKNGRFVPCFWWVVRENDRFLPRSLIGRISVLRLGWIRGRRAEAASTKDQRRWMHTVIHPTLTWRASGIRSSRSPGRLMADSGGGFSRRGSCLKGARYRDASEKAPGLFHHLVNIQTLHAGHPGVAWQFE</sequence>